<name>A0A0A7EK24_9GAMM</name>
<keyword evidence="8" id="KW-1185">Reference proteome</keyword>
<evidence type="ECO:0000256" key="6">
    <source>
        <dbReference type="SAM" id="Phobius"/>
    </source>
</evidence>
<evidence type="ECO:0000313" key="8">
    <source>
        <dbReference type="Proteomes" id="UP000030341"/>
    </source>
</evidence>
<evidence type="ECO:0000256" key="3">
    <source>
        <dbReference type="ARBA" id="ARBA00022692"/>
    </source>
</evidence>
<feature type="transmembrane region" description="Helical" evidence="6">
    <location>
        <begin position="138"/>
        <end position="162"/>
    </location>
</feature>
<dbReference type="GO" id="GO:0033228">
    <property type="term" value="P:cysteine export across plasma membrane"/>
    <property type="evidence" value="ECO:0007669"/>
    <property type="project" value="TreeGrafter"/>
</dbReference>
<protein>
    <recommendedName>
        <fullName evidence="9">Lysine transporter LysE</fullName>
    </recommendedName>
</protein>
<sequence length="195" mass="21731">MNIELLMALITFCFVSSITPGPNNLMLLSSGLNFGLRRSLNHLFGVTFGFGIMVLLVGIGVGKLFVLLPMSYEILKWLSVIYLTYLAYKIANNHISDQGSCSAQPFTFKQACLFQWVNPKAWTMAISVNAIYASDQTLSAVLTVTAIFILVNFPSICCWLVMGKQMKRFIESPIKVKLFNWLMAGLLICSIIPML</sequence>
<accession>A0A0A7EK24</accession>
<evidence type="ECO:0000256" key="1">
    <source>
        <dbReference type="ARBA" id="ARBA00004651"/>
    </source>
</evidence>
<dbReference type="GO" id="GO:0015171">
    <property type="term" value="F:amino acid transmembrane transporter activity"/>
    <property type="evidence" value="ECO:0007669"/>
    <property type="project" value="TreeGrafter"/>
</dbReference>
<dbReference type="Pfam" id="PF01810">
    <property type="entry name" value="LysE"/>
    <property type="match status" value="1"/>
</dbReference>
<dbReference type="AlphaFoldDB" id="A0A0A7EK24"/>
<evidence type="ECO:0008006" key="9">
    <source>
        <dbReference type="Google" id="ProtNLM"/>
    </source>
</evidence>
<dbReference type="HOGENOM" id="CLU_079569_1_0_6"/>
<dbReference type="PANTHER" id="PTHR30086">
    <property type="entry name" value="ARGININE EXPORTER PROTEIN ARGO"/>
    <property type="match status" value="1"/>
</dbReference>
<evidence type="ECO:0000256" key="5">
    <source>
        <dbReference type="ARBA" id="ARBA00023136"/>
    </source>
</evidence>
<evidence type="ECO:0000256" key="2">
    <source>
        <dbReference type="ARBA" id="ARBA00022475"/>
    </source>
</evidence>
<evidence type="ECO:0000256" key="4">
    <source>
        <dbReference type="ARBA" id="ARBA00022989"/>
    </source>
</evidence>
<dbReference type="RefSeq" id="WP_040135663.1">
    <property type="nucleotide sequence ID" value="NZ_CP009889.1"/>
</dbReference>
<dbReference type="InterPro" id="IPR001123">
    <property type="entry name" value="LeuE-type"/>
</dbReference>
<feature type="transmembrane region" description="Helical" evidence="6">
    <location>
        <begin position="174"/>
        <end position="194"/>
    </location>
</feature>
<keyword evidence="3 6" id="KW-0812">Transmembrane</keyword>
<keyword evidence="5 6" id="KW-0472">Membrane</keyword>
<reference evidence="7 8" key="1">
    <citation type="submission" date="2014-11" db="EMBL/GenBank/DDBJ databases">
        <title>Complete Genome Sequence of Pseudoalteromonas sp. Strain OCN003 Isolated from Kaneohe Bay, Oahu, Hawaii.</title>
        <authorList>
            <person name="Beurmann S."/>
            <person name="Videau P."/>
            <person name="Ushijima B."/>
            <person name="Smith A.M."/>
            <person name="Aeby G.S."/>
            <person name="Callahan S.M."/>
            <person name="Belcaid M."/>
        </authorList>
    </citation>
    <scope>NUCLEOTIDE SEQUENCE [LARGE SCALE GENOMIC DNA]</scope>
    <source>
        <strain evidence="7 8">OCN003</strain>
    </source>
</reference>
<dbReference type="GO" id="GO:0005886">
    <property type="term" value="C:plasma membrane"/>
    <property type="evidence" value="ECO:0007669"/>
    <property type="project" value="UniProtKB-SubCell"/>
</dbReference>
<dbReference type="EMBL" id="CP009889">
    <property type="protein sequence ID" value="AIY66984.1"/>
    <property type="molecule type" value="Genomic_DNA"/>
</dbReference>
<keyword evidence="4 6" id="KW-1133">Transmembrane helix</keyword>
<proteinExistence type="predicted"/>
<organism evidence="7 8">
    <name type="scientific">Pseudoalteromonas piratica</name>
    <dbReference type="NCBI Taxonomy" id="1348114"/>
    <lineage>
        <taxon>Bacteria</taxon>
        <taxon>Pseudomonadati</taxon>
        <taxon>Pseudomonadota</taxon>
        <taxon>Gammaproteobacteria</taxon>
        <taxon>Alteromonadales</taxon>
        <taxon>Pseudoalteromonadaceae</taxon>
        <taxon>Pseudoalteromonas</taxon>
    </lineage>
</organism>
<evidence type="ECO:0000313" key="7">
    <source>
        <dbReference type="EMBL" id="AIY66984.1"/>
    </source>
</evidence>
<feature type="transmembrane region" description="Helical" evidence="6">
    <location>
        <begin position="44"/>
        <end position="67"/>
    </location>
</feature>
<gene>
    <name evidence="7" type="ORF">OM33_18040</name>
</gene>
<dbReference type="PANTHER" id="PTHR30086:SF20">
    <property type="entry name" value="ARGININE EXPORTER PROTEIN ARGO-RELATED"/>
    <property type="match status" value="1"/>
</dbReference>
<keyword evidence="2" id="KW-1003">Cell membrane</keyword>
<dbReference type="Proteomes" id="UP000030341">
    <property type="component" value="Chromosome 2"/>
</dbReference>
<dbReference type="KEGG" id="pseo:OM33_18040"/>
<dbReference type="OrthoDB" id="9812084at2"/>
<dbReference type="eggNOG" id="COG1280">
    <property type="taxonomic scope" value="Bacteria"/>
</dbReference>
<comment type="subcellular location">
    <subcellularLocation>
        <location evidence="1">Cell membrane</location>
        <topology evidence="1">Multi-pass membrane protein</topology>
    </subcellularLocation>
</comment>